<name>A0A2I1HVY1_9GLOM</name>
<comment type="caution">
    <text evidence="2">The sequence shown here is derived from an EMBL/GenBank/DDBJ whole genome shotgun (WGS) entry which is preliminary data.</text>
</comment>
<evidence type="ECO:0000256" key="1">
    <source>
        <dbReference type="SAM" id="Phobius"/>
    </source>
</evidence>
<gene>
    <name evidence="2" type="ORF">RhiirA4_490668</name>
</gene>
<dbReference type="EMBL" id="LLXI01008703">
    <property type="protein sequence ID" value="PKY63007.1"/>
    <property type="molecule type" value="Genomic_DNA"/>
</dbReference>
<keyword evidence="1" id="KW-0812">Transmembrane</keyword>
<evidence type="ECO:0000313" key="2">
    <source>
        <dbReference type="EMBL" id="PKY63007.1"/>
    </source>
</evidence>
<reference evidence="2 3" key="1">
    <citation type="submission" date="2015-10" db="EMBL/GenBank/DDBJ databases">
        <title>Genome analyses suggest a sexual origin of heterokaryosis in a supposedly ancient asexual fungus.</title>
        <authorList>
            <person name="Ropars J."/>
            <person name="Sedzielewska K."/>
            <person name="Noel J."/>
            <person name="Charron P."/>
            <person name="Farinelli L."/>
            <person name="Marton T."/>
            <person name="Kruger M."/>
            <person name="Pelin A."/>
            <person name="Brachmann A."/>
            <person name="Corradi N."/>
        </authorList>
    </citation>
    <scope>NUCLEOTIDE SEQUENCE [LARGE SCALE GENOMIC DNA]</scope>
    <source>
        <strain evidence="2 3">A4</strain>
    </source>
</reference>
<keyword evidence="1" id="KW-0472">Membrane</keyword>
<dbReference type="VEuPathDB" id="FungiDB:RhiirA1_463951"/>
<dbReference type="AlphaFoldDB" id="A0A2I1HVY1"/>
<feature type="transmembrane region" description="Helical" evidence="1">
    <location>
        <begin position="174"/>
        <end position="192"/>
    </location>
</feature>
<evidence type="ECO:0000313" key="3">
    <source>
        <dbReference type="Proteomes" id="UP000234323"/>
    </source>
</evidence>
<feature type="non-terminal residue" evidence="2">
    <location>
        <position position="1"/>
    </location>
</feature>
<keyword evidence="3" id="KW-1185">Reference proteome</keyword>
<proteinExistence type="predicted"/>
<sequence>CFADQGLSGQDPDEILPKGYKGYLESYNSDTKFRALIPIVKLKSDESAKLKWYDRNWIWKKFKDLINKFKEYRNFEKSPLALRVVPFPGFTINRIKEQKKKHNLFKNILNLFRPIFIPPVHQIKQSEKNKLSPFSRMIRNENNDDIYDNPAIEAVIDFLSLAYLDRGFIVNGNFLLVLIIVFYYLAIYRFIIKVKQIRHRGYKYIFDLLNIVEMISIILPVTVMSIMLYDFRLSDGFGIIEETDSKLVVEISFSIFLIWIQF</sequence>
<feature type="transmembrane region" description="Helical" evidence="1">
    <location>
        <begin position="204"/>
        <end position="229"/>
    </location>
</feature>
<dbReference type="Proteomes" id="UP000234323">
    <property type="component" value="Unassembled WGS sequence"/>
</dbReference>
<protein>
    <submittedName>
        <fullName evidence="2">Uncharacterized protein</fullName>
    </submittedName>
</protein>
<keyword evidence="1" id="KW-1133">Transmembrane helix</keyword>
<accession>A0A2I1HVY1</accession>
<feature type="non-terminal residue" evidence="2">
    <location>
        <position position="262"/>
    </location>
</feature>
<organism evidence="2 3">
    <name type="scientific">Rhizophagus irregularis</name>
    <dbReference type="NCBI Taxonomy" id="588596"/>
    <lineage>
        <taxon>Eukaryota</taxon>
        <taxon>Fungi</taxon>
        <taxon>Fungi incertae sedis</taxon>
        <taxon>Mucoromycota</taxon>
        <taxon>Glomeromycotina</taxon>
        <taxon>Glomeromycetes</taxon>
        <taxon>Glomerales</taxon>
        <taxon>Glomeraceae</taxon>
        <taxon>Rhizophagus</taxon>
    </lineage>
</organism>